<comment type="caution">
    <text evidence="1">The sequence shown here is derived from an EMBL/GenBank/DDBJ whole genome shotgun (WGS) entry which is preliminary data.</text>
</comment>
<reference evidence="1 2" key="1">
    <citation type="submission" date="2019-08" db="EMBL/GenBank/DDBJ databases">
        <title>Whole genome of Aphis craccivora.</title>
        <authorList>
            <person name="Voronova N.V."/>
            <person name="Shulinski R.S."/>
            <person name="Bandarenka Y.V."/>
            <person name="Zhorov D.G."/>
            <person name="Warner D."/>
        </authorList>
    </citation>
    <scope>NUCLEOTIDE SEQUENCE [LARGE SCALE GENOMIC DNA]</scope>
    <source>
        <strain evidence="1">180601</strain>
        <tissue evidence="1">Whole Body</tissue>
    </source>
</reference>
<dbReference type="Proteomes" id="UP000478052">
    <property type="component" value="Unassembled WGS sequence"/>
</dbReference>
<evidence type="ECO:0000313" key="2">
    <source>
        <dbReference type="Proteomes" id="UP000478052"/>
    </source>
</evidence>
<evidence type="ECO:0000313" key="1">
    <source>
        <dbReference type="EMBL" id="KAF0717192.1"/>
    </source>
</evidence>
<organism evidence="1 2">
    <name type="scientific">Aphis craccivora</name>
    <name type="common">Cowpea aphid</name>
    <dbReference type="NCBI Taxonomy" id="307492"/>
    <lineage>
        <taxon>Eukaryota</taxon>
        <taxon>Metazoa</taxon>
        <taxon>Ecdysozoa</taxon>
        <taxon>Arthropoda</taxon>
        <taxon>Hexapoda</taxon>
        <taxon>Insecta</taxon>
        <taxon>Pterygota</taxon>
        <taxon>Neoptera</taxon>
        <taxon>Paraneoptera</taxon>
        <taxon>Hemiptera</taxon>
        <taxon>Sternorrhyncha</taxon>
        <taxon>Aphidomorpha</taxon>
        <taxon>Aphidoidea</taxon>
        <taxon>Aphididae</taxon>
        <taxon>Aphidini</taxon>
        <taxon>Aphis</taxon>
        <taxon>Aphis</taxon>
    </lineage>
</organism>
<accession>A0A6G0W0G9</accession>
<name>A0A6G0W0G9_APHCR</name>
<dbReference type="PANTHER" id="PTHR31511:SF12">
    <property type="entry name" value="RHO TERMINATION FACTOR N-TERMINAL DOMAIN-CONTAINING PROTEIN"/>
    <property type="match status" value="1"/>
</dbReference>
<feature type="non-terminal residue" evidence="1">
    <location>
        <position position="168"/>
    </location>
</feature>
<dbReference type="OrthoDB" id="7612145at2759"/>
<gene>
    <name evidence="1" type="ORF">FWK35_00033637</name>
</gene>
<dbReference type="AlphaFoldDB" id="A0A6G0W0G9"/>
<keyword evidence="2" id="KW-1185">Reference proteome</keyword>
<proteinExistence type="predicted"/>
<protein>
    <submittedName>
        <fullName evidence="1">Uncharacterized protein</fullName>
    </submittedName>
</protein>
<dbReference type="EMBL" id="VUJU01009858">
    <property type="protein sequence ID" value="KAF0717192.1"/>
    <property type="molecule type" value="Genomic_DNA"/>
</dbReference>
<dbReference type="PANTHER" id="PTHR31511">
    <property type="entry name" value="PROTEIN CBG23764"/>
    <property type="match status" value="1"/>
</dbReference>
<sequence length="168" mass="20122">MHNYPDYNIKKRIGTFLQKKSNHPKKQLKLLRNKHYGETGLTEHKKIDSKNELGRPIMFEEGKDNKFIIFKNYKKTSRIPFVIYADFECILKQTNKFTETSKKSQVSKTYITHLHEIMCYTFYIKVDYNIISEKLMQHFKIPTNIIIYRGIDAAKKFMEKMIDISKKK</sequence>